<dbReference type="PATRIC" id="fig|1423786.4.peg.2332"/>
<dbReference type="PANTHER" id="PTHR37305">
    <property type="entry name" value="INTEGRAL MEMBRANE PROTEIN-RELATED"/>
    <property type="match status" value="1"/>
</dbReference>
<feature type="transmembrane region" description="Helical" evidence="1">
    <location>
        <begin position="167"/>
        <end position="191"/>
    </location>
</feature>
<dbReference type="RefSeq" id="WP_056980670.1">
    <property type="nucleotide sequence ID" value="NZ_AZFZ01000051.1"/>
</dbReference>
<keyword evidence="1" id="KW-0812">Transmembrane</keyword>
<feature type="transmembrane region" description="Helical" evidence="1">
    <location>
        <begin position="228"/>
        <end position="247"/>
    </location>
</feature>
<reference evidence="2 3" key="1">
    <citation type="journal article" date="2015" name="Genome Announc.">
        <title>Expanding the biotechnology potential of lactobacilli through comparative genomics of 213 strains and associated genera.</title>
        <authorList>
            <person name="Sun Z."/>
            <person name="Harris H.M."/>
            <person name="McCann A."/>
            <person name="Guo C."/>
            <person name="Argimon S."/>
            <person name="Zhang W."/>
            <person name="Yang X."/>
            <person name="Jeffery I.B."/>
            <person name="Cooney J.C."/>
            <person name="Kagawa T.F."/>
            <person name="Liu W."/>
            <person name="Song Y."/>
            <person name="Salvetti E."/>
            <person name="Wrobel A."/>
            <person name="Rasinkangas P."/>
            <person name="Parkhill J."/>
            <person name="Rea M.C."/>
            <person name="O'Sullivan O."/>
            <person name="Ritari J."/>
            <person name="Douillard F.P."/>
            <person name="Paul Ross R."/>
            <person name="Yang R."/>
            <person name="Briner A.E."/>
            <person name="Felis G.E."/>
            <person name="de Vos W.M."/>
            <person name="Barrangou R."/>
            <person name="Klaenhammer T.R."/>
            <person name="Caufield P.W."/>
            <person name="Cui Y."/>
            <person name="Zhang H."/>
            <person name="O'Toole P.W."/>
        </authorList>
    </citation>
    <scope>NUCLEOTIDE SEQUENCE [LARGE SCALE GENOMIC DNA]</scope>
    <source>
        <strain evidence="2 3">DSM 18390</strain>
    </source>
</reference>
<dbReference type="AlphaFoldDB" id="A0A0R1YRE5"/>
<dbReference type="PRINTS" id="PR01036">
    <property type="entry name" value="TCRTETB"/>
</dbReference>
<sequence length="252" mass="28191">MKRSLQREFYKFYHQRVPLYGAVILLVLMLYTTVSQSGISENVIVHGFGAGQWITIIMVAIASSFVAMEYQNRTIMTLFYKSNNQATIFFAKFLVISLYGGLLTVMSLVVTLIFKMIFVGNHYSWTTIYQQHHLIVGLTLNMVGAVIYMLFIIALAFLLITVIRVNAAVVGIGLAIGFFGAGLSSFMMGAFPGLTAIIKWNPLNMINIIGQLANANDSKFSLLTDSQLIWANLTYVLIFLIVGMVVFKRQRV</sequence>
<feature type="transmembrane region" description="Helical" evidence="1">
    <location>
        <begin position="12"/>
        <end position="31"/>
    </location>
</feature>
<evidence type="ECO:0000313" key="2">
    <source>
        <dbReference type="EMBL" id="KRM41820.1"/>
    </source>
</evidence>
<dbReference type="EMBL" id="AZFZ01000051">
    <property type="protein sequence ID" value="KRM41820.1"/>
    <property type="molecule type" value="Genomic_DNA"/>
</dbReference>
<evidence type="ECO:0008006" key="4">
    <source>
        <dbReference type="Google" id="ProtNLM"/>
    </source>
</evidence>
<feature type="transmembrane region" description="Helical" evidence="1">
    <location>
        <begin position="89"/>
        <end position="114"/>
    </location>
</feature>
<keyword evidence="1" id="KW-0472">Membrane</keyword>
<dbReference type="Proteomes" id="UP000051010">
    <property type="component" value="Unassembled WGS sequence"/>
</dbReference>
<evidence type="ECO:0000313" key="3">
    <source>
        <dbReference type="Proteomes" id="UP000051010"/>
    </source>
</evidence>
<gene>
    <name evidence="2" type="ORF">FD47_GL002218</name>
</gene>
<comment type="caution">
    <text evidence="2">The sequence shown here is derived from an EMBL/GenBank/DDBJ whole genome shotgun (WGS) entry which is preliminary data.</text>
</comment>
<protein>
    <recommendedName>
        <fullName evidence="4">ABC superfamily ATP binding cassette transporter, membrane protein</fullName>
    </recommendedName>
</protein>
<accession>A0A0R1YRE5</accession>
<dbReference type="PANTHER" id="PTHR37305:SF1">
    <property type="entry name" value="MEMBRANE PROTEIN"/>
    <property type="match status" value="1"/>
</dbReference>
<feature type="transmembrane region" description="Helical" evidence="1">
    <location>
        <begin position="134"/>
        <end position="160"/>
    </location>
</feature>
<dbReference type="Pfam" id="PF12730">
    <property type="entry name" value="ABC2_membrane_4"/>
    <property type="match status" value="1"/>
</dbReference>
<organism evidence="2 3">
    <name type="scientific">Lentilactobacillus parafarraginis DSM 18390 = JCM 14109</name>
    <dbReference type="NCBI Taxonomy" id="1423786"/>
    <lineage>
        <taxon>Bacteria</taxon>
        <taxon>Bacillati</taxon>
        <taxon>Bacillota</taxon>
        <taxon>Bacilli</taxon>
        <taxon>Lactobacillales</taxon>
        <taxon>Lactobacillaceae</taxon>
        <taxon>Lentilactobacillus</taxon>
    </lineage>
</organism>
<evidence type="ECO:0000256" key="1">
    <source>
        <dbReference type="SAM" id="Phobius"/>
    </source>
</evidence>
<name>A0A0R1YRE5_9LACO</name>
<proteinExistence type="predicted"/>
<keyword evidence="1" id="KW-1133">Transmembrane helix</keyword>
<feature type="transmembrane region" description="Helical" evidence="1">
    <location>
        <begin position="43"/>
        <end position="68"/>
    </location>
</feature>